<organism evidence="1 2">
    <name type="scientific">Guillardia theta</name>
    <name type="common">Cryptophyte</name>
    <name type="synonym">Cryptomonas phi</name>
    <dbReference type="NCBI Taxonomy" id="55529"/>
    <lineage>
        <taxon>Eukaryota</taxon>
        <taxon>Cryptophyceae</taxon>
        <taxon>Pyrenomonadales</taxon>
        <taxon>Geminigeraceae</taxon>
        <taxon>Guillardia</taxon>
    </lineage>
</organism>
<sequence>MSDLTSTKKYLTNVLSLSNLDFVQINDNNSNNCNYNILSDNKYLNEELINNLLSIEYKIYMIKDNHPKDFSRYIKVFDKDYYSKKIYNSLYFVLSLNLISLNNYKIKTLLMKKYKKNVANNIHYFWTDRLTNIFMKFYSNEFFRYISTIIIILEKLFNENINQKTKKINIFSSLKKRLIINMMIRIFIKNLSKINNKKKFKNLNYYNTIFYKNFNLRVNNKTKKRLNIHEENFFIYISIRYFKIFEYKKIKKMLLPLEILIKNKLRTINYDIYNFLSLKGHFKIKCHKVLMITLNKNYIKKISLYYKKKLTHTNYQIFTNKFYTIKKRIIKEKYKKINIINSKNNISIISNRFCIFQIFFLWQYFNFELSSMINYFYSIICNVYKNALIINKNYYINKKIFILKYIFKNKKPKISSSIMEKDHMFQFLYYYYLNDKSWFYDKQLIMLDIIKYRNSNRGKKFITFLNLCIN</sequence>
<dbReference type="EMBL" id="AF165818">
    <property type="protein sequence ID" value="AAF24211.1"/>
    <property type="molecule type" value="Genomic_DNA"/>
</dbReference>
<dbReference type="Proteomes" id="UP000242167">
    <property type="component" value="Nucleomorph 1"/>
</dbReference>
<name>Q9SEA5_GUITH</name>
<reference evidence="1 2" key="1">
    <citation type="journal article" date="2001" name="Nature">
        <title>The highly reduced genome of an enslaved algal nucleus.</title>
        <authorList>
            <person name="Douglas S."/>
            <person name="Zauner S."/>
            <person name="Fraunholz M."/>
            <person name="Beaton M."/>
            <person name="Penny S."/>
            <person name="Deng L."/>
            <person name="Wu X."/>
            <person name="Reith M."/>
            <person name="Cavalier-Smith T."/>
            <person name="Maier U."/>
        </authorList>
    </citation>
    <scope>NUCLEOTIDE SEQUENCE [LARGE SCALE GENOMIC DNA]</scope>
</reference>
<dbReference type="RefSeq" id="XP_001713501.1">
    <property type="nucleotide sequence ID" value="XM_001713449.1"/>
</dbReference>
<evidence type="ECO:0000313" key="1">
    <source>
        <dbReference type="EMBL" id="AAF24211.1"/>
    </source>
</evidence>
<evidence type="ECO:0000313" key="2">
    <source>
        <dbReference type="Proteomes" id="UP000242167"/>
    </source>
</evidence>
<geneLocation type="nucleomorph" evidence="1"/>
<accession>Q9SEA5</accession>
<gene>
    <name evidence="1" type="primary">orf470</name>
</gene>
<dbReference type="AlphaFoldDB" id="Q9SEA5"/>
<protein>
    <submittedName>
        <fullName evidence="1">Uncharacterized protein</fullName>
    </submittedName>
</protein>
<proteinExistence type="predicted"/>
<keyword evidence="1" id="KW-0542">Nucleomorph</keyword>
<dbReference type="GeneID" id="857284"/>
<dbReference type="PIR" id="A90083">
    <property type="entry name" value="A90083"/>
</dbReference>